<keyword evidence="1" id="KW-0704">Schiff base</keyword>
<dbReference type="SUPFAM" id="SSF51569">
    <property type="entry name" value="Aldolase"/>
    <property type="match status" value="1"/>
</dbReference>
<evidence type="ECO:0008006" key="4">
    <source>
        <dbReference type="Google" id="ProtNLM"/>
    </source>
</evidence>
<dbReference type="InterPro" id="IPR013785">
    <property type="entry name" value="Aldolase_TIM"/>
</dbReference>
<organism evidence="2 3">
    <name type="scientific">Molorchus minor</name>
    <dbReference type="NCBI Taxonomy" id="1323400"/>
    <lineage>
        <taxon>Eukaryota</taxon>
        <taxon>Metazoa</taxon>
        <taxon>Ecdysozoa</taxon>
        <taxon>Arthropoda</taxon>
        <taxon>Hexapoda</taxon>
        <taxon>Insecta</taxon>
        <taxon>Pterygota</taxon>
        <taxon>Neoptera</taxon>
        <taxon>Endopterygota</taxon>
        <taxon>Coleoptera</taxon>
        <taxon>Polyphaga</taxon>
        <taxon>Cucujiformia</taxon>
        <taxon>Chrysomeloidea</taxon>
        <taxon>Cerambycidae</taxon>
        <taxon>Lamiinae</taxon>
        <taxon>Monochamini</taxon>
        <taxon>Molorchus</taxon>
    </lineage>
</organism>
<dbReference type="InterPro" id="IPR001585">
    <property type="entry name" value="TAL/FSA"/>
</dbReference>
<name>A0ABQ9K0U5_9CUCU</name>
<evidence type="ECO:0000313" key="3">
    <source>
        <dbReference type="Proteomes" id="UP001162164"/>
    </source>
</evidence>
<dbReference type="Pfam" id="PF00923">
    <property type="entry name" value="TAL_FSA"/>
    <property type="match status" value="1"/>
</dbReference>
<dbReference type="PANTHER" id="PTHR10683">
    <property type="entry name" value="TRANSALDOLASE"/>
    <property type="match status" value="1"/>
</dbReference>
<dbReference type="EMBL" id="JAPWTJ010000055">
    <property type="protein sequence ID" value="KAJ8983910.1"/>
    <property type="molecule type" value="Genomic_DNA"/>
</dbReference>
<reference evidence="2" key="1">
    <citation type="journal article" date="2023" name="Insect Mol. Biol.">
        <title>Genome sequencing provides insights into the evolution of gene families encoding plant cell wall-degrading enzymes in longhorned beetles.</title>
        <authorList>
            <person name="Shin N.R."/>
            <person name="Okamura Y."/>
            <person name="Kirsch R."/>
            <person name="Pauchet Y."/>
        </authorList>
    </citation>
    <scope>NUCLEOTIDE SEQUENCE</scope>
    <source>
        <strain evidence="2">MMC_N1</strain>
    </source>
</reference>
<proteinExistence type="predicted"/>
<gene>
    <name evidence="2" type="ORF">NQ317_006714</name>
</gene>
<accession>A0ABQ9K0U5</accession>
<sequence length="170" mass="19186">MSEPQSKKSKMSNSLEQLKALTTVVADTGDFEAMKKYAPTDATTNPSLDFTGSKFAQYKPLIDKAVQYGNKIGTTEEERLENAMDMLGVLFGVEILKIIPGRVSTEVDARLSFDKEASIAKSFKNYSTVCRSRHLKERILLGLASTWKEFKLPKFWNRHIPYTVPINMID</sequence>
<protein>
    <recommendedName>
        <fullName evidence="4">Transaldolase</fullName>
    </recommendedName>
</protein>
<comment type="caution">
    <text evidence="2">The sequence shown here is derived from an EMBL/GenBank/DDBJ whole genome shotgun (WGS) entry which is preliminary data.</text>
</comment>
<evidence type="ECO:0000256" key="1">
    <source>
        <dbReference type="ARBA" id="ARBA00023270"/>
    </source>
</evidence>
<dbReference type="Gene3D" id="3.20.20.70">
    <property type="entry name" value="Aldolase class I"/>
    <property type="match status" value="1"/>
</dbReference>
<evidence type="ECO:0000313" key="2">
    <source>
        <dbReference type="EMBL" id="KAJ8983910.1"/>
    </source>
</evidence>
<dbReference type="PANTHER" id="PTHR10683:SF18">
    <property type="entry name" value="TRANSALDOLASE"/>
    <property type="match status" value="1"/>
</dbReference>
<dbReference type="Proteomes" id="UP001162164">
    <property type="component" value="Unassembled WGS sequence"/>
</dbReference>
<keyword evidence="3" id="KW-1185">Reference proteome</keyword>